<sequence>MRLSDIAGNDPDKLAIVMADGSRAVTFAELDARTRRLADFFAARGLRRADHIAILMGNRPEFLEVCLAAQRSGLYYTPVNWHLTEGEAAYVTDDCGAQVFVIGDDNAEIGRRVLAKCPTVATALAAGGEVPDFSSYDDVVAADRSGGSHEALEGFYFFYSSGTTGRPKGIKPTHSFPPYGNGMPIEVALHHGFGVTADSVYLCPAPLYHAAPLGWSLGVQRIGGTVVIMESFDPVACLVAIERHRITHAQFVPTMFVRMLELPAGVRARYDLSSLRVVVHAGAPCPVPVKRQMIDWLGPVLMEYYAGSEGGGMTAINSADWLAHPGSVGKPSVGTLHIVDDDGNELPAGETGNVYFGDTEMFTYHNDPEKTAAARNAKGWQTLGDLGYVDADGYLYLSDRRSDLIISGGVNIYPQEIESALIMHPDVADIAVIGVDDDEMGQSVHAVVQPHEGVTGDDELAEALLAHCRSQLAGYKCPRALTFMAELPRTPAGKLLRRRVRESISSARALP</sequence>
<name>A0A5A7S9J6_9NOCA</name>
<dbReference type="AlphaFoldDB" id="A0A5A7S9J6"/>
<protein>
    <submittedName>
        <fullName evidence="3">Acyl-CoA synthetase</fullName>
    </submittedName>
</protein>
<dbReference type="PANTHER" id="PTHR24096:SF323">
    <property type="entry name" value="BLR3536 PROTEIN"/>
    <property type="match status" value="1"/>
</dbReference>
<feature type="domain" description="AMP-dependent synthetase/ligase" evidence="1">
    <location>
        <begin position="7"/>
        <end position="361"/>
    </location>
</feature>
<comment type="caution">
    <text evidence="3">The sequence shown here is derived from an EMBL/GenBank/DDBJ whole genome shotgun (WGS) entry which is preliminary data.</text>
</comment>
<dbReference type="GO" id="GO:0016405">
    <property type="term" value="F:CoA-ligase activity"/>
    <property type="evidence" value="ECO:0007669"/>
    <property type="project" value="TreeGrafter"/>
</dbReference>
<evidence type="ECO:0000259" key="1">
    <source>
        <dbReference type="Pfam" id="PF00501"/>
    </source>
</evidence>
<evidence type="ECO:0000313" key="3">
    <source>
        <dbReference type="EMBL" id="KAA0021253.1"/>
    </source>
</evidence>
<dbReference type="InterPro" id="IPR045851">
    <property type="entry name" value="AMP-bd_C_sf"/>
</dbReference>
<dbReference type="SUPFAM" id="SSF56801">
    <property type="entry name" value="Acetyl-CoA synthetase-like"/>
    <property type="match status" value="1"/>
</dbReference>
<accession>A0A5A7S9J6</accession>
<evidence type="ECO:0000313" key="4">
    <source>
        <dbReference type="Proteomes" id="UP000322244"/>
    </source>
</evidence>
<dbReference type="PANTHER" id="PTHR24096">
    <property type="entry name" value="LONG-CHAIN-FATTY-ACID--COA LIGASE"/>
    <property type="match status" value="1"/>
</dbReference>
<keyword evidence="4" id="KW-1185">Reference proteome</keyword>
<reference evidence="3 4" key="1">
    <citation type="submission" date="2019-07" db="EMBL/GenBank/DDBJ databases">
        <title>Rhodococcus cavernicolus sp. nov., isolated from a cave.</title>
        <authorList>
            <person name="Lee S.D."/>
        </authorList>
    </citation>
    <scope>NUCLEOTIDE SEQUENCE [LARGE SCALE GENOMIC DNA]</scope>
    <source>
        <strain evidence="3 4">C1-24</strain>
    </source>
</reference>
<feature type="domain" description="AMP-binding enzyme C-terminal" evidence="2">
    <location>
        <begin position="416"/>
        <end position="494"/>
    </location>
</feature>
<dbReference type="InterPro" id="IPR025110">
    <property type="entry name" value="AMP-bd_C"/>
</dbReference>
<gene>
    <name evidence="3" type="ORF">FOY51_20375</name>
</gene>
<dbReference type="Pfam" id="PF00501">
    <property type="entry name" value="AMP-binding"/>
    <property type="match status" value="1"/>
</dbReference>
<dbReference type="Gene3D" id="3.40.50.12780">
    <property type="entry name" value="N-terminal domain of ligase-like"/>
    <property type="match status" value="1"/>
</dbReference>
<dbReference type="Proteomes" id="UP000322244">
    <property type="component" value="Unassembled WGS sequence"/>
</dbReference>
<evidence type="ECO:0000259" key="2">
    <source>
        <dbReference type="Pfam" id="PF13193"/>
    </source>
</evidence>
<proteinExistence type="predicted"/>
<organism evidence="3 4">
    <name type="scientific">Antrihabitans cavernicola</name>
    <dbReference type="NCBI Taxonomy" id="2495913"/>
    <lineage>
        <taxon>Bacteria</taxon>
        <taxon>Bacillati</taxon>
        <taxon>Actinomycetota</taxon>
        <taxon>Actinomycetes</taxon>
        <taxon>Mycobacteriales</taxon>
        <taxon>Nocardiaceae</taxon>
        <taxon>Antrihabitans</taxon>
    </lineage>
</organism>
<dbReference type="InterPro" id="IPR020845">
    <property type="entry name" value="AMP-binding_CS"/>
</dbReference>
<dbReference type="EMBL" id="VLNY01000011">
    <property type="protein sequence ID" value="KAA0021253.1"/>
    <property type="molecule type" value="Genomic_DNA"/>
</dbReference>
<dbReference type="RefSeq" id="WP_149432086.1">
    <property type="nucleotide sequence ID" value="NZ_VLNY01000011.1"/>
</dbReference>
<dbReference type="PROSITE" id="PS00455">
    <property type="entry name" value="AMP_BINDING"/>
    <property type="match status" value="1"/>
</dbReference>
<dbReference type="Pfam" id="PF13193">
    <property type="entry name" value="AMP-binding_C"/>
    <property type="match status" value="1"/>
</dbReference>
<dbReference type="OrthoDB" id="9803968at2"/>
<dbReference type="InterPro" id="IPR042099">
    <property type="entry name" value="ANL_N_sf"/>
</dbReference>
<dbReference type="Gene3D" id="3.30.300.30">
    <property type="match status" value="1"/>
</dbReference>
<dbReference type="InterPro" id="IPR000873">
    <property type="entry name" value="AMP-dep_synth/lig_dom"/>
</dbReference>